<dbReference type="AlphaFoldDB" id="A0A2S0IG69"/>
<protein>
    <submittedName>
        <fullName evidence="3">Uncharacterized protein</fullName>
    </submittedName>
</protein>
<proteinExistence type="predicted"/>
<feature type="signal peptide" evidence="2">
    <location>
        <begin position="1"/>
        <end position="17"/>
    </location>
</feature>
<keyword evidence="2" id="KW-0732">Signal</keyword>
<organism evidence="3 4">
    <name type="scientific">Achromobacter spanius</name>
    <dbReference type="NCBI Taxonomy" id="217203"/>
    <lineage>
        <taxon>Bacteria</taxon>
        <taxon>Pseudomonadati</taxon>
        <taxon>Pseudomonadota</taxon>
        <taxon>Betaproteobacteria</taxon>
        <taxon>Burkholderiales</taxon>
        <taxon>Alcaligenaceae</taxon>
        <taxon>Achromobacter</taxon>
    </lineage>
</organism>
<dbReference type="EMBL" id="CP023270">
    <property type="protein sequence ID" value="AVJ31032.1"/>
    <property type="molecule type" value="Genomic_DNA"/>
</dbReference>
<feature type="region of interest" description="Disordered" evidence="1">
    <location>
        <begin position="16"/>
        <end position="113"/>
    </location>
</feature>
<dbReference type="OrthoDB" id="8667405at2"/>
<sequence>MGAAGALSALAAAPALARDPLPTVPSPPASARTVPDTCLGTDCPRIVDPGKINRDCLGTSCPGSRYPPPAATPARPQDQPGLKAPTRTWLPPMPPRPGQAPVGPLTPAPALPR</sequence>
<gene>
    <name evidence="3" type="ORF">CLM73_14485</name>
</gene>
<evidence type="ECO:0000313" key="4">
    <source>
        <dbReference type="Proteomes" id="UP000239477"/>
    </source>
</evidence>
<feature type="chain" id="PRO_5015626793" evidence="2">
    <location>
        <begin position="18"/>
        <end position="113"/>
    </location>
</feature>
<reference evidence="3 4" key="1">
    <citation type="submission" date="2017-09" db="EMBL/GenBank/DDBJ databases">
        <title>Genomic, metabolic, and phenotypic characteristics of bacterial isolates from the natural microbiome of the model nematode Caenorhabditis elegans.</title>
        <authorList>
            <person name="Zimmermann J."/>
            <person name="Obeng N."/>
            <person name="Yang W."/>
            <person name="Obeng O."/>
            <person name="Kissoyan K."/>
            <person name="Pees B."/>
            <person name="Dirksen P."/>
            <person name="Hoppner M."/>
            <person name="Franke A."/>
            <person name="Rosenstiel P."/>
            <person name="Leippe M."/>
            <person name="Dierking K."/>
            <person name="Kaleta C."/>
            <person name="Schulenburg H."/>
        </authorList>
    </citation>
    <scope>NUCLEOTIDE SEQUENCE [LARGE SCALE GENOMIC DNA]</scope>
    <source>
        <strain evidence="3 4">MYb73</strain>
    </source>
</reference>
<dbReference type="Proteomes" id="UP000239477">
    <property type="component" value="Chromosome"/>
</dbReference>
<evidence type="ECO:0000256" key="1">
    <source>
        <dbReference type="SAM" id="MobiDB-lite"/>
    </source>
</evidence>
<feature type="compositionally biased region" description="Pro residues" evidence="1">
    <location>
        <begin position="91"/>
        <end position="113"/>
    </location>
</feature>
<evidence type="ECO:0000313" key="3">
    <source>
        <dbReference type="EMBL" id="AVJ31032.1"/>
    </source>
</evidence>
<keyword evidence="4" id="KW-1185">Reference proteome</keyword>
<accession>A0A2S0IG69</accession>
<name>A0A2S0IG69_9BURK</name>
<evidence type="ECO:0000256" key="2">
    <source>
        <dbReference type="SAM" id="SignalP"/>
    </source>
</evidence>